<gene>
    <name evidence="8" type="primary">Dsec\GM15637</name>
    <name evidence="8" type="ORF">Dsec_GM15637</name>
</gene>
<feature type="compositionally biased region" description="Low complexity" evidence="5">
    <location>
        <begin position="370"/>
        <end position="388"/>
    </location>
</feature>
<dbReference type="HOGENOM" id="CLU_233744_0_0_1"/>
<dbReference type="SUPFAM" id="SSF81653">
    <property type="entry name" value="Calcium ATPase, transduction domain A"/>
    <property type="match status" value="1"/>
</dbReference>
<feature type="region of interest" description="Disordered" evidence="5">
    <location>
        <begin position="467"/>
        <end position="498"/>
    </location>
</feature>
<proteinExistence type="predicted"/>
<name>B4I852_DROSE</name>
<dbReference type="Proteomes" id="UP000001292">
    <property type="component" value="Unassembled WGS sequence"/>
</dbReference>
<dbReference type="InterPro" id="IPR008250">
    <property type="entry name" value="ATPase_P-typ_transduc_dom_A_sf"/>
</dbReference>
<dbReference type="GO" id="GO:0016020">
    <property type="term" value="C:membrane"/>
    <property type="evidence" value="ECO:0007669"/>
    <property type="project" value="UniProtKB-SubCell"/>
</dbReference>
<feature type="transmembrane region" description="Helical" evidence="6">
    <location>
        <begin position="1080"/>
        <end position="1101"/>
    </location>
</feature>
<dbReference type="PRINTS" id="PR00119">
    <property type="entry name" value="CATATPASE"/>
</dbReference>
<dbReference type="Pfam" id="PF00122">
    <property type="entry name" value="E1-E2_ATPase"/>
    <property type="match status" value="1"/>
</dbReference>
<dbReference type="SUPFAM" id="SSF81665">
    <property type="entry name" value="Calcium ATPase, transmembrane domain M"/>
    <property type="match status" value="1"/>
</dbReference>
<accession>B4I852</accession>
<dbReference type="InterPro" id="IPR036412">
    <property type="entry name" value="HAD-like_sf"/>
</dbReference>
<dbReference type="InterPro" id="IPR023299">
    <property type="entry name" value="ATPase_P-typ_cyto_dom_N"/>
</dbReference>
<keyword evidence="9" id="KW-1185">Reference proteome</keyword>
<dbReference type="SUPFAM" id="SSF56784">
    <property type="entry name" value="HAD-like"/>
    <property type="match status" value="1"/>
</dbReference>
<dbReference type="InterPro" id="IPR004014">
    <property type="entry name" value="ATPase_P-typ_cation-transptr_N"/>
</dbReference>
<organism evidence="9">
    <name type="scientific">Drosophila sechellia</name>
    <name type="common">Fruit fly</name>
    <dbReference type="NCBI Taxonomy" id="7238"/>
    <lineage>
        <taxon>Eukaryota</taxon>
        <taxon>Metazoa</taxon>
        <taxon>Ecdysozoa</taxon>
        <taxon>Arthropoda</taxon>
        <taxon>Hexapoda</taxon>
        <taxon>Insecta</taxon>
        <taxon>Pterygota</taxon>
        <taxon>Neoptera</taxon>
        <taxon>Endopterygota</taxon>
        <taxon>Diptera</taxon>
        <taxon>Brachycera</taxon>
        <taxon>Muscomorpha</taxon>
        <taxon>Ephydroidea</taxon>
        <taxon>Drosophilidae</taxon>
        <taxon>Drosophila</taxon>
        <taxon>Sophophora</taxon>
    </lineage>
</organism>
<dbReference type="FunFam" id="1.20.1110.10:FF:000095">
    <property type="entry name" value="Sodium/potassium-transporting ATPase subunit alpha-1"/>
    <property type="match status" value="1"/>
</dbReference>
<sequence length="2010" mass="222908">MEKAKAYIKNELRGGSQQSEPATTPNPTSPASAPGTLQATRQSYPPVELMPSPGAAAHRSSRTPGEQYHFGYQPHPAQHYHPGAKSTGRASAPPDNHHVLMTICFVCGGHGSFEPQPLRIRHNAERPSESYFPFLERHEPPNGVPGVVPGQEYVWACMLCFRSLNEQWDAYERQKKPLLQRIYHMKRVDGKGYIGADVATQSEYAAQVLGLSAEHLTQNGLVEGHGDPYALARHYSPQQQSHHHHSTSRNASPSPNPSAAGGGGGEFYPRNSTPSSNHNRYLSRPQSRDMPVASPTSRPPSEPPAMKSAGYAQQKFKLSPAPPAGYQGQAPYHPAQYQQLQQQTAAYHLLQQQVNVGGGAAESAHYKGNPYGALPSPGSGPLGPRAPSTLEDDNATVLDLRNSSNSSAPPAPRHVGSTASVSQPSQPQSEVGILDLSMPDKNSITEVCYVCGDEQRRGSLIELSTVKPRETGRPGPSVPYFPLFNEQHPRPARSRPKDPRGMIQACLPCYEDLMQQWNVHQASHKPESERSYLLRKRSTPVAERTTFVCYTCGTDTPSSQLRLVYCCPNAEREPYYPFIKTMKVYKNASPISPQGMVQVCSTCNEKHSGFAEGGPPLASSSAHSAVGGGSPSAGHSLESNSAMYSTSGAITGNSGAQFGGRNSPSEKSLANSDSMSNVRFRPYETNSNNSNSNTARDLKQIRRSDSRPNSPSSSQGVIENGHGQYPCSICKVLCPSNKMDWLSTSAEHMNSHAMHFPCLKANAVTNNNNNNNTNNNNNNNNNELNSNRVLACKDCKDYLASQWETMDAERVPLEHRRYNIPSPMLTSSSPNGSRHGAMSINTPPSTPSISSSTPASTSIYCYLCGLHSDLTLARVLYASKEGSRPYFPLLLKHNSLPNAEQLRNNSALVCTFCYHSMLNQWRKYEAQSPSVNPADRKYNWHDYNCHLCGITTYRKRVRALPVNEFPFVKHQKSDDGLLLENGEYAVVCLDCYESLRQQASQHDRFGVPISRRAYNWVPQPPPPEDSPESAVARLPCGERSDRIGLTSEAAGRKLARNGKNILPLPTKQDLRPWKFLKSCFSVLGIIILLSSMASFAMYYLFATKTSDNGKVDPEFLVAGIILLFTFFLAGLMVQMQGDDDEDMLIAFDELMPMYCTVIRDGEKEVILTQDLVAGDTLPIKYGQRLPADIRFFSTTGLELNNVALTGHSKPMHITPLASEGRQRYSRIDNMGLACTHAISGIGFAVALACGRHTEVGSMTDLCFKERSFSRSQKHQKQISYYMLSVAVVCFILLFLTTGFEHGHIVYEVNLSLLIGLTPVYLPLILYCGLRRTRREMGRKQCHVRNLRATCTLGLSTVIVSDLVGTMTKRRMRVSEIFVDMSLLSVDNLDVSAQSPRFIELIRASVLCNDAVICPGNIGVPKMQKDMYGNILDIALLKFGLMILPSIDLLRHDHEKVANKHYTSEDKVQVTVHRTRDADGHLKLILLMKGHCEVVIRRCSTLAIRDEELPLDEQLQEIILSLADGLLEAGRHVRAFAYKELSDELEFRRFSQVNTGFEGGEYKYRDYLAVDTYSLRFLGMIATYNPPRSTIPKAVDRCRAAGIKLIVVTQRKPKMAKALAVDVGILPAPLDTFQAVSVKRMPPTAEVVDMSQYTDEKAQHQRRHIEQLILNQQDLVCAATSTDQLHWIADACRRLGAVVSLIGGTLHDTPAMRSSHVGVAKYGSAVMCEASADLILLDSSFATLVSVVGDSRLLFENLKKALAYSLATNICNILVYFFFFLLGIPLYIHIMDELILAFLVNLVPALTLIYEPPEENLMLQMPKVYDDFLLNSRLFFVSHILVGTIEAAAVFMTYFVFMADKGFLPRTLVALNIAWQDDLLDDITDSFGQEWSSEARRQLECQVSSLCLMSLAAMQCTNLVLTKTGRANLLAHGFRNWLLSLAVLLLIFLCVLLCIMDSTVCLRLEGTNELHFGHFLLTNSPFMILLVFMETTRRYFIRLFPDSWLELATMY</sequence>
<dbReference type="InterPro" id="IPR006068">
    <property type="entry name" value="ATPase_P-typ_cation-transptr_C"/>
</dbReference>
<feature type="compositionally biased region" description="Low complexity" evidence="5">
    <location>
        <begin position="19"/>
        <end position="34"/>
    </location>
</feature>
<dbReference type="Gene3D" id="3.40.1110.10">
    <property type="entry name" value="Calcium-transporting ATPase, cytoplasmic domain N"/>
    <property type="match status" value="1"/>
</dbReference>
<feature type="compositionally biased region" description="Basic and acidic residues" evidence="5">
    <location>
        <begin position="1"/>
        <end position="12"/>
    </location>
</feature>
<dbReference type="PANTHER" id="PTHR40240:SF1">
    <property type="entry name" value="PLEXUS, ISOFORM A"/>
    <property type="match status" value="1"/>
</dbReference>
<evidence type="ECO:0000256" key="1">
    <source>
        <dbReference type="ARBA" id="ARBA00004370"/>
    </source>
</evidence>
<evidence type="ECO:0000256" key="5">
    <source>
        <dbReference type="SAM" id="MobiDB-lite"/>
    </source>
</evidence>
<dbReference type="GO" id="GO:0016363">
    <property type="term" value="C:nuclear matrix"/>
    <property type="evidence" value="ECO:0007669"/>
    <property type="project" value="EnsemblMetazoa"/>
</dbReference>
<dbReference type="SUPFAM" id="SSF81660">
    <property type="entry name" value="Metal cation-transporting ATPase, ATP-binding domain N"/>
    <property type="match status" value="1"/>
</dbReference>
<feature type="transmembrane region" description="Helical" evidence="6">
    <location>
        <begin position="1278"/>
        <end position="1296"/>
    </location>
</feature>
<feature type="compositionally biased region" description="Polar residues" evidence="5">
    <location>
        <begin position="655"/>
        <end position="677"/>
    </location>
</feature>
<feature type="transmembrane region" description="Helical" evidence="6">
    <location>
        <begin position="1933"/>
        <end position="1957"/>
    </location>
</feature>
<feature type="region of interest" description="Disordered" evidence="5">
    <location>
        <begin position="236"/>
        <end position="310"/>
    </location>
</feature>
<evidence type="ECO:0000259" key="7">
    <source>
        <dbReference type="SMART" id="SM00831"/>
    </source>
</evidence>
<comment type="subcellular location">
    <subcellularLocation>
        <location evidence="1">Membrane</location>
    </subcellularLocation>
</comment>
<feature type="region of interest" description="Disordered" evidence="5">
    <location>
        <begin position="821"/>
        <end position="850"/>
    </location>
</feature>
<dbReference type="STRING" id="7238.B4I852"/>
<feature type="region of interest" description="Disordered" evidence="5">
    <location>
        <begin position="611"/>
        <end position="640"/>
    </location>
</feature>
<protein>
    <submittedName>
        <fullName evidence="8">GM15637</fullName>
    </submittedName>
</protein>
<evidence type="ECO:0000313" key="8">
    <source>
        <dbReference type="EMBL" id="EDW56777.1"/>
    </source>
</evidence>
<evidence type="ECO:0000256" key="6">
    <source>
        <dbReference type="SAM" id="Phobius"/>
    </source>
</evidence>
<reference evidence="8 9" key="1">
    <citation type="journal article" date="2007" name="Nature">
        <title>Evolution of genes and genomes on the Drosophila phylogeny.</title>
        <authorList>
            <consortium name="Drosophila 12 Genomes Consortium"/>
            <person name="Clark A.G."/>
            <person name="Eisen M.B."/>
            <person name="Smith D.R."/>
            <person name="Bergman C.M."/>
            <person name="Oliver B."/>
            <person name="Markow T.A."/>
            <person name="Kaufman T.C."/>
            <person name="Kellis M."/>
            <person name="Gelbart W."/>
            <person name="Iyer V.N."/>
            <person name="Pollard D.A."/>
            <person name="Sackton T.B."/>
            <person name="Larracuente A.M."/>
            <person name="Singh N.D."/>
            <person name="Abad J.P."/>
            <person name="Abt D.N."/>
            <person name="Adryan B."/>
            <person name="Aguade M."/>
            <person name="Akashi H."/>
            <person name="Anderson W.W."/>
            <person name="Aquadro C.F."/>
            <person name="Ardell D.H."/>
            <person name="Arguello R."/>
            <person name="Artieri C.G."/>
            <person name="Barbash D.A."/>
            <person name="Barker D."/>
            <person name="Barsanti P."/>
            <person name="Batterham P."/>
            <person name="Batzoglou S."/>
            <person name="Begun D."/>
            <person name="Bhutkar A."/>
            <person name="Blanco E."/>
            <person name="Bosak S.A."/>
            <person name="Bradley R.K."/>
            <person name="Brand A.D."/>
            <person name="Brent M.R."/>
            <person name="Brooks A.N."/>
            <person name="Brown R.H."/>
            <person name="Butlin R.K."/>
            <person name="Caggese C."/>
            <person name="Calvi B.R."/>
            <person name="Bernardo de Carvalho A."/>
            <person name="Caspi A."/>
            <person name="Castrezana S."/>
            <person name="Celniker S.E."/>
            <person name="Chang J.L."/>
            <person name="Chapple C."/>
            <person name="Chatterji S."/>
            <person name="Chinwalla A."/>
            <person name="Civetta A."/>
            <person name="Clifton S.W."/>
            <person name="Comeron J.M."/>
            <person name="Costello J.C."/>
            <person name="Coyne J.A."/>
            <person name="Daub J."/>
            <person name="David R.G."/>
            <person name="Delcher A.L."/>
            <person name="Delehaunty K."/>
            <person name="Do C.B."/>
            <person name="Ebling H."/>
            <person name="Edwards K."/>
            <person name="Eickbush T."/>
            <person name="Evans J.D."/>
            <person name="Filipski A."/>
            <person name="Findeiss S."/>
            <person name="Freyhult E."/>
            <person name="Fulton L."/>
            <person name="Fulton R."/>
            <person name="Garcia A.C."/>
            <person name="Gardiner A."/>
            <person name="Garfield D.A."/>
            <person name="Garvin B.E."/>
            <person name="Gibson G."/>
            <person name="Gilbert D."/>
            <person name="Gnerre S."/>
            <person name="Godfrey J."/>
            <person name="Good R."/>
            <person name="Gotea V."/>
            <person name="Gravely B."/>
            <person name="Greenberg A.J."/>
            <person name="Griffiths-Jones S."/>
            <person name="Gross S."/>
            <person name="Guigo R."/>
            <person name="Gustafson E.A."/>
            <person name="Haerty W."/>
            <person name="Hahn M.W."/>
            <person name="Halligan D.L."/>
            <person name="Halpern A.L."/>
            <person name="Halter G.M."/>
            <person name="Han M.V."/>
            <person name="Heger A."/>
            <person name="Hillier L."/>
            <person name="Hinrichs A.S."/>
            <person name="Holmes I."/>
            <person name="Hoskins R.A."/>
            <person name="Hubisz M.J."/>
            <person name="Hultmark D."/>
            <person name="Huntley M.A."/>
            <person name="Jaffe D.B."/>
            <person name="Jagadeeshan S."/>
            <person name="Jeck W.R."/>
            <person name="Johnson J."/>
            <person name="Jones C.D."/>
            <person name="Jordan W.C."/>
            <person name="Karpen G.H."/>
            <person name="Kataoka E."/>
            <person name="Keightley P.D."/>
            <person name="Kheradpour P."/>
            <person name="Kirkness E.F."/>
            <person name="Koerich L.B."/>
            <person name="Kristiansen K."/>
            <person name="Kudrna D."/>
            <person name="Kulathinal R.J."/>
            <person name="Kumar S."/>
            <person name="Kwok R."/>
            <person name="Lander E."/>
            <person name="Langley C.H."/>
            <person name="Lapoint R."/>
            <person name="Lazzaro B.P."/>
            <person name="Lee S.J."/>
            <person name="Levesque L."/>
            <person name="Li R."/>
            <person name="Lin C.F."/>
            <person name="Lin M.F."/>
            <person name="Lindblad-Toh K."/>
            <person name="Llopart A."/>
            <person name="Long M."/>
            <person name="Low L."/>
            <person name="Lozovsky E."/>
            <person name="Lu J."/>
            <person name="Luo M."/>
            <person name="Machado C.A."/>
            <person name="Makalowski W."/>
            <person name="Marzo M."/>
            <person name="Matsuda M."/>
            <person name="Matzkin L."/>
            <person name="McAllister B."/>
            <person name="McBride C.S."/>
            <person name="McKernan B."/>
            <person name="McKernan K."/>
            <person name="Mendez-Lago M."/>
            <person name="Minx P."/>
            <person name="Mollenhauer M.U."/>
            <person name="Montooth K."/>
            <person name="Mount S.M."/>
            <person name="Mu X."/>
            <person name="Myers E."/>
            <person name="Negre B."/>
            <person name="Newfeld S."/>
            <person name="Nielsen R."/>
            <person name="Noor M.A."/>
            <person name="O'Grady P."/>
            <person name="Pachter L."/>
            <person name="Papaceit M."/>
            <person name="Parisi M.J."/>
            <person name="Parisi M."/>
            <person name="Parts L."/>
            <person name="Pedersen J.S."/>
            <person name="Pesole G."/>
            <person name="Phillippy A.M."/>
            <person name="Ponting C.P."/>
            <person name="Pop M."/>
            <person name="Porcelli D."/>
            <person name="Powell J.R."/>
            <person name="Prohaska S."/>
            <person name="Pruitt K."/>
            <person name="Puig M."/>
            <person name="Quesneville H."/>
            <person name="Ram K.R."/>
            <person name="Rand D."/>
            <person name="Rasmussen M.D."/>
            <person name="Reed L.K."/>
            <person name="Reenan R."/>
            <person name="Reily A."/>
            <person name="Remington K.A."/>
            <person name="Rieger T.T."/>
            <person name="Ritchie M.G."/>
            <person name="Robin C."/>
            <person name="Rogers Y.H."/>
            <person name="Rohde C."/>
            <person name="Rozas J."/>
            <person name="Rubenfield M.J."/>
            <person name="Ruiz A."/>
            <person name="Russo S."/>
            <person name="Salzberg S.L."/>
            <person name="Sanchez-Gracia A."/>
            <person name="Saranga D.J."/>
            <person name="Sato H."/>
            <person name="Schaeffer S.W."/>
            <person name="Schatz M.C."/>
            <person name="Schlenke T."/>
            <person name="Schwartz R."/>
            <person name="Segarra C."/>
            <person name="Singh R.S."/>
            <person name="Sirot L."/>
            <person name="Sirota M."/>
            <person name="Sisneros N.B."/>
            <person name="Smith C.D."/>
            <person name="Smith T.F."/>
            <person name="Spieth J."/>
            <person name="Stage D.E."/>
            <person name="Stark A."/>
            <person name="Stephan W."/>
            <person name="Strausberg R.L."/>
            <person name="Strempel S."/>
            <person name="Sturgill D."/>
            <person name="Sutton G."/>
            <person name="Sutton G.G."/>
            <person name="Tao W."/>
            <person name="Teichmann S."/>
            <person name="Tobari Y.N."/>
            <person name="Tomimura Y."/>
            <person name="Tsolas J.M."/>
            <person name="Valente V.L."/>
            <person name="Venter E."/>
            <person name="Venter J.C."/>
            <person name="Vicario S."/>
            <person name="Vieira F.G."/>
            <person name="Vilella A.J."/>
            <person name="Villasante A."/>
            <person name="Walenz B."/>
            <person name="Wang J."/>
            <person name="Wasserman M."/>
            <person name="Watts T."/>
            <person name="Wilson D."/>
            <person name="Wilson R.K."/>
            <person name="Wing R.A."/>
            <person name="Wolfner M.F."/>
            <person name="Wong A."/>
            <person name="Wong G.K."/>
            <person name="Wu C.I."/>
            <person name="Wu G."/>
            <person name="Yamamoto D."/>
            <person name="Yang H.P."/>
            <person name="Yang S.P."/>
            <person name="Yorke J.A."/>
            <person name="Yoshida K."/>
            <person name="Zdobnov E."/>
            <person name="Zhang P."/>
            <person name="Zhang Y."/>
            <person name="Zimin A.V."/>
            <person name="Baldwin J."/>
            <person name="Abdouelleil A."/>
            <person name="Abdulkadir J."/>
            <person name="Abebe A."/>
            <person name="Abera B."/>
            <person name="Abreu J."/>
            <person name="Acer S.C."/>
            <person name="Aftuck L."/>
            <person name="Alexander A."/>
            <person name="An P."/>
            <person name="Anderson E."/>
            <person name="Anderson S."/>
            <person name="Arachi H."/>
            <person name="Azer M."/>
            <person name="Bachantsang P."/>
            <person name="Barry A."/>
            <person name="Bayul T."/>
            <person name="Berlin A."/>
            <person name="Bessette D."/>
            <person name="Bloom T."/>
            <person name="Blye J."/>
            <person name="Boguslavskiy L."/>
            <person name="Bonnet C."/>
            <person name="Boukhgalter B."/>
            <person name="Bourzgui I."/>
            <person name="Brown A."/>
            <person name="Cahill P."/>
            <person name="Channer S."/>
            <person name="Cheshatsang Y."/>
            <person name="Chuda L."/>
            <person name="Citroen M."/>
            <person name="Collymore A."/>
            <person name="Cooke P."/>
            <person name="Costello M."/>
            <person name="D'Aco K."/>
            <person name="Daza R."/>
            <person name="De Haan G."/>
            <person name="DeGray S."/>
            <person name="DeMaso C."/>
            <person name="Dhargay N."/>
            <person name="Dooley K."/>
            <person name="Dooley E."/>
            <person name="Doricent M."/>
            <person name="Dorje P."/>
            <person name="Dorjee K."/>
            <person name="Dupes A."/>
            <person name="Elong R."/>
            <person name="Falk J."/>
            <person name="Farina A."/>
            <person name="Faro S."/>
            <person name="Ferguson D."/>
            <person name="Fisher S."/>
            <person name="Foley C.D."/>
            <person name="Franke A."/>
            <person name="Friedrich D."/>
            <person name="Gadbois L."/>
            <person name="Gearin G."/>
            <person name="Gearin C.R."/>
            <person name="Giannoukos G."/>
            <person name="Goode T."/>
            <person name="Graham J."/>
            <person name="Grandbois E."/>
            <person name="Grewal S."/>
            <person name="Gyaltsen K."/>
            <person name="Hafez N."/>
            <person name="Hagos B."/>
            <person name="Hall J."/>
            <person name="Henson C."/>
            <person name="Hollinger A."/>
            <person name="Honan T."/>
            <person name="Huard M.D."/>
            <person name="Hughes L."/>
            <person name="Hurhula B."/>
            <person name="Husby M.E."/>
            <person name="Kamat A."/>
            <person name="Kanga B."/>
            <person name="Kashin S."/>
            <person name="Khazanovich D."/>
            <person name="Kisner P."/>
            <person name="Lance K."/>
            <person name="Lara M."/>
            <person name="Lee W."/>
            <person name="Lennon N."/>
            <person name="Letendre F."/>
            <person name="LeVine R."/>
            <person name="Lipovsky A."/>
            <person name="Liu X."/>
            <person name="Liu J."/>
            <person name="Liu S."/>
            <person name="Lokyitsang T."/>
            <person name="Lokyitsang Y."/>
            <person name="Lubonja R."/>
            <person name="Lui A."/>
            <person name="MacDonald P."/>
            <person name="Magnisalis V."/>
            <person name="Maru K."/>
            <person name="Matthews C."/>
            <person name="McCusker W."/>
            <person name="McDonough S."/>
            <person name="Mehta T."/>
            <person name="Meldrim J."/>
            <person name="Meneus L."/>
            <person name="Mihai O."/>
            <person name="Mihalev A."/>
            <person name="Mihova T."/>
            <person name="Mittelman R."/>
            <person name="Mlenga V."/>
            <person name="Montmayeur A."/>
            <person name="Mulrain L."/>
            <person name="Navidi A."/>
            <person name="Naylor J."/>
            <person name="Negash T."/>
            <person name="Nguyen T."/>
            <person name="Nguyen N."/>
            <person name="Nicol R."/>
            <person name="Norbu C."/>
            <person name="Norbu N."/>
            <person name="Novod N."/>
            <person name="O'Neill B."/>
            <person name="Osman S."/>
            <person name="Markiewicz E."/>
            <person name="Oyono O.L."/>
            <person name="Patti C."/>
            <person name="Phunkhang P."/>
            <person name="Pierre F."/>
            <person name="Priest M."/>
            <person name="Raghuraman S."/>
            <person name="Rege F."/>
            <person name="Reyes R."/>
            <person name="Rise C."/>
            <person name="Rogov P."/>
            <person name="Ross K."/>
            <person name="Ryan E."/>
            <person name="Settipalli S."/>
            <person name="Shea T."/>
            <person name="Sherpa N."/>
            <person name="Shi L."/>
            <person name="Shih D."/>
            <person name="Sparrow T."/>
            <person name="Spaulding J."/>
            <person name="Stalker J."/>
            <person name="Stange-Thomann N."/>
            <person name="Stavropoulos S."/>
            <person name="Stone C."/>
            <person name="Strader C."/>
            <person name="Tesfaye S."/>
            <person name="Thomson T."/>
            <person name="Thoulutsang Y."/>
            <person name="Thoulutsang D."/>
            <person name="Topham K."/>
            <person name="Topping I."/>
            <person name="Tsamla T."/>
            <person name="Vassiliev H."/>
            <person name="Vo A."/>
            <person name="Wangchuk T."/>
            <person name="Wangdi T."/>
            <person name="Weiand M."/>
            <person name="Wilkinson J."/>
            <person name="Wilson A."/>
            <person name="Yadav S."/>
            <person name="Young G."/>
            <person name="Yu Q."/>
            <person name="Zembek L."/>
            <person name="Zhong D."/>
            <person name="Zimmer A."/>
            <person name="Zwirko Z."/>
            <person name="Jaffe D.B."/>
            <person name="Alvarez P."/>
            <person name="Brockman W."/>
            <person name="Butler J."/>
            <person name="Chin C."/>
            <person name="Gnerre S."/>
            <person name="Grabherr M."/>
            <person name="Kleber M."/>
            <person name="Mauceli E."/>
            <person name="MacCallum I."/>
        </authorList>
    </citation>
    <scope>NUCLEOTIDE SEQUENCE [LARGE SCALE GENOMIC DNA]</scope>
    <source>
        <strain evidence="9">Rob3c / Tucson 14021-0248.25</strain>
    </source>
</reference>
<feature type="transmembrane region" description="Helical" evidence="6">
    <location>
        <begin position="1308"/>
        <end position="1329"/>
    </location>
</feature>
<feature type="compositionally biased region" description="Low complexity" evidence="5">
    <location>
        <begin position="839"/>
        <end position="850"/>
    </location>
</feature>
<feature type="region of interest" description="Disordered" evidence="5">
    <location>
        <begin position="367"/>
        <end position="429"/>
    </location>
</feature>
<dbReference type="GO" id="GO:0008586">
    <property type="term" value="P:imaginal disc-derived wing vein morphogenesis"/>
    <property type="evidence" value="ECO:0007669"/>
    <property type="project" value="EnsemblMetazoa"/>
</dbReference>
<evidence type="ECO:0000256" key="2">
    <source>
        <dbReference type="ARBA" id="ARBA00022692"/>
    </source>
</evidence>
<feature type="compositionally biased region" description="Polar residues" evidence="5">
    <location>
        <begin position="270"/>
        <end position="280"/>
    </location>
</feature>
<dbReference type="Gene3D" id="1.20.1110.10">
    <property type="entry name" value="Calcium-transporting ATPase, transmembrane domain"/>
    <property type="match status" value="1"/>
</dbReference>
<dbReference type="SMART" id="SM00831">
    <property type="entry name" value="Cation_ATPase_N"/>
    <property type="match status" value="1"/>
</dbReference>
<evidence type="ECO:0000256" key="4">
    <source>
        <dbReference type="ARBA" id="ARBA00023136"/>
    </source>
</evidence>
<dbReference type="InterPro" id="IPR023214">
    <property type="entry name" value="HAD_sf"/>
</dbReference>
<feature type="region of interest" description="Disordered" evidence="5">
    <location>
        <begin position="655"/>
        <end position="719"/>
    </location>
</feature>
<dbReference type="InterPro" id="IPR023298">
    <property type="entry name" value="ATPase_P-typ_TM_dom_sf"/>
</dbReference>
<feature type="domain" description="Cation-transporting P-type ATPase N-terminal" evidence="7">
    <location>
        <begin position="1021"/>
        <end position="1099"/>
    </location>
</feature>
<dbReference type="Gene3D" id="3.40.50.1000">
    <property type="entry name" value="HAD superfamily/HAD-like"/>
    <property type="match status" value="1"/>
</dbReference>
<dbReference type="Pfam" id="PF13246">
    <property type="entry name" value="Cation_ATPase"/>
    <property type="match status" value="1"/>
</dbReference>
<dbReference type="PhylomeDB" id="B4I852"/>
<evidence type="ECO:0000256" key="3">
    <source>
        <dbReference type="ARBA" id="ARBA00022989"/>
    </source>
</evidence>
<dbReference type="Pfam" id="PF00689">
    <property type="entry name" value="Cation_ATPase_C"/>
    <property type="match status" value="1"/>
</dbReference>
<feature type="region of interest" description="Disordered" evidence="5">
    <location>
        <begin position="1"/>
        <end position="93"/>
    </location>
</feature>
<dbReference type="PANTHER" id="PTHR40240">
    <property type="entry name" value="PLEXUS, ISOFORM A"/>
    <property type="match status" value="1"/>
</dbReference>
<keyword evidence="3 6" id="KW-1133">Transmembrane helix</keyword>
<feature type="compositionally biased region" description="Low complexity" evidence="5">
    <location>
        <begin position="250"/>
        <end position="259"/>
    </location>
</feature>
<feature type="transmembrane region" description="Helical" evidence="6">
    <location>
        <begin position="1113"/>
        <end position="1133"/>
    </location>
</feature>
<dbReference type="PRINTS" id="PR00121">
    <property type="entry name" value="NAKATPASE"/>
</dbReference>
<feature type="transmembrane region" description="Helical" evidence="6">
    <location>
        <begin position="1833"/>
        <end position="1856"/>
    </location>
</feature>
<dbReference type="InterPro" id="IPR059000">
    <property type="entry name" value="ATPase_P-type_domA"/>
</dbReference>
<dbReference type="GO" id="GO:0000166">
    <property type="term" value="F:nucleotide binding"/>
    <property type="evidence" value="ECO:0007669"/>
    <property type="project" value="InterPro"/>
</dbReference>
<dbReference type="Gene3D" id="2.70.150.10">
    <property type="entry name" value="Calcium-transporting ATPase, cytoplasmic transduction domain A"/>
    <property type="match status" value="1"/>
</dbReference>
<feature type="transmembrane region" description="Helical" evidence="6">
    <location>
        <begin position="1969"/>
        <end position="1988"/>
    </location>
</feature>
<evidence type="ECO:0000313" key="9">
    <source>
        <dbReference type="Proteomes" id="UP000001292"/>
    </source>
</evidence>
<keyword evidence="4 6" id="KW-0472">Membrane</keyword>
<feature type="compositionally biased region" description="Basic and acidic residues" evidence="5">
    <location>
        <begin position="696"/>
        <end position="706"/>
    </location>
</feature>
<dbReference type="EMBL" id="CH480824">
    <property type="protein sequence ID" value="EDW56777.1"/>
    <property type="molecule type" value="Genomic_DNA"/>
</dbReference>
<keyword evidence="2 6" id="KW-0812">Transmembrane</keyword>
<feature type="transmembrane region" description="Helical" evidence="6">
    <location>
        <begin position="1760"/>
        <end position="1787"/>
    </location>
</feature>